<dbReference type="AlphaFoldDB" id="A0A5B2TEC1"/>
<feature type="domain" description="Mce/MlaD" evidence="8">
    <location>
        <begin position="46"/>
        <end position="137"/>
    </location>
</feature>
<evidence type="ECO:0000256" key="4">
    <source>
        <dbReference type="ARBA" id="ARBA00022692"/>
    </source>
</evidence>
<reference evidence="9 10" key="1">
    <citation type="journal article" date="2015" name="Int. J. Syst. Evol. Microbiol.">
        <title>Roseomonas oryzae sp. nov., isolated from paddy rhizosphere soil.</title>
        <authorList>
            <person name="Ramaprasad E.V."/>
            <person name="Sasikala Ch."/>
            <person name="Ramana Ch.V."/>
        </authorList>
    </citation>
    <scope>NUCLEOTIDE SEQUENCE [LARGE SCALE GENOMIC DNA]</scope>
    <source>
        <strain evidence="9 10">KCTC 42542</strain>
    </source>
</reference>
<evidence type="ECO:0000259" key="8">
    <source>
        <dbReference type="Pfam" id="PF02470"/>
    </source>
</evidence>
<protein>
    <submittedName>
        <fullName evidence="9">MCE family protein</fullName>
    </submittedName>
</protein>
<feature type="domain" description="Mce/MlaD" evidence="8">
    <location>
        <begin position="162"/>
        <end position="222"/>
    </location>
</feature>
<comment type="subcellular location">
    <subcellularLocation>
        <location evidence="1">Cell inner membrane</location>
    </subcellularLocation>
</comment>
<evidence type="ECO:0000256" key="1">
    <source>
        <dbReference type="ARBA" id="ARBA00004533"/>
    </source>
</evidence>
<dbReference type="OrthoDB" id="9806984at2"/>
<feature type="transmembrane region" description="Helical" evidence="7">
    <location>
        <begin position="20"/>
        <end position="39"/>
    </location>
</feature>
<gene>
    <name evidence="9" type="ORF">F0Q34_15195</name>
</gene>
<keyword evidence="6 7" id="KW-0472">Membrane</keyword>
<dbReference type="EMBL" id="VUKA01000008">
    <property type="protein sequence ID" value="KAA2212385.1"/>
    <property type="molecule type" value="Genomic_DNA"/>
</dbReference>
<dbReference type="RefSeq" id="WP_149813082.1">
    <property type="nucleotide sequence ID" value="NZ_VUKA01000008.1"/>
</dbReference>
<evidence type="ECO:0000256" key="6">
    <source>
        <dbReference type="ARBA" id="ARBA00023136"/>
    </source>
</evidence>
<keyword evidence="2" id="KW-1003">Cell membrane</keyword>
<organism evidence="9 10">
    <name type="scientific">Teichococcus oryzae</name>
    <dbReference type="NCBI Taxonomy" id="1608942"/>
    <lineage>
        <taxon>Bacteria</taxon>
        <taxon>Pseudomonadati</taxon>
        <taxon>Pseudomonadota</taxon>
        <taxon>Alphaproteobacteria</taxon>
        <taxon>Acetobacterales</taxon>
        <taxon>Roseomonadaceae</taxon>
        <taxon>Roseomonas</taxon>
    </lineage>
</organism>
<dbReference type="PANTHER" id="PTHR30462">
    <property type="entry name" value="INTERMEMBRANE TRANSPORT PROTEIN PQIB-RELATED"/>
    <property type="match status" value="1"/>
</dbReference>
<evidence type="ECO:0000256" key="5">
    <source>
        <dbReference type="ARBA" id="ARBA00022989"/>
    </source>
</evidence>
<accession>A0A5B2TEC1</accession>
<evidence type="ECO:0000256" key="3">
    <source>
        <dbReference type="ARBA" id="ARBA00022519"/>
    </source>
</evidence>
<evidence type="ECO:0000313" key="9">
    <source>
        <dbReference type="EMBL" id="KAA2212385.1"/>
    </source>
</evidence>
<sequence>MSDTPPADAPDLAESRHRRFPVIWLIPLAALLVAGYLAYKTISGRGPLITVSFNTADGLTAGQTQVRYKSVAIGTVEGIELSDDLSTVTASIRMTPDVEERLTDQARFWVVRPRLTAGNVSGLETIVSGAYIEFDPGQMDGEQRRDYRGLEDPPGIRSDEPGRIFTLRTGRLGSLNRGSPVFFRDVQVGEVLSFDQPGLDGTITLRAFIRSPYEGYVREGSRFWNSSGVRLGFGPGGLSLEVESLRAVLAGGIAFETPPRERDAPPAPDNARFTLYGTMEDAFAATSEHRLEVLVYLDGSVRGLGPRSPVEMRGIRIGSVTSVDLAFDRDTGRFTVPVRLALEPDRIAFPNGRPQWEVRQALERFVAEGMRAQLASGNLLTGQKVVTLDFVPDAPPATVRQEGELLVIPSLGGGSDNLMGAVGAIAGKLENFPLDQIGQNLSGALAAVNSLVGGPELRDAVASLAAILGDTQRLVRRTDDGLAPLLRRLPAMANTLDQTLARANAAATSVERGYGTNSAFNRELSRLLQQATDAARSVRLLADYLERHPEALLRGRSE</sequence>
<dbReference type="InterPro" id="IPR051800">
    <property type="entry name" value="PqiA-PqiB_transport"/>
</dbReference>
<dbReference type="GO" id="GO:0005886">
    <property type="term" value="C:plasma membrane"/>
    <property type="evidence" value="ECO:0007669"/>
    <property type="project" value="UniProtKB-SubCell"/>
</dbReference>
<dbReference type="PANTHER" id="PTHR30462:SF0">
    <property type="entry name" value="INTERMEMBRANE TRANSPORT PROTEIN YEBT"/>
    <property type="match status" value="1"/>
</dbReference>
<keyword evidence="3" id="KW-0997">Cell inner membrane</keyword>
<proteinExistence type="predicted"/>
<keyword evidence="4 7" id="KW-0812">Transmembrane</keyword>
<keyword evidence="10" id="KW-1185">Reference proteome</keyword>
<name>A0A5B2TEC1_9PROT</name>
<keyword evidence="5 7" id="KW-1133">Transmembrane helix</keyword>
<comment type="caution">
    <text evidence="9">The sequence shown here is derived from an EMBL/GenBank/DDBJ whole genome shotgun (WGS) entry which is preliminary data.</text>
</comment>
<dbReference type="Pfam" id="PF02470">
    <property type="entry name" value="MlaD"/>
    <property type="match status" value="3"/>
</dbReference>
<evidence type="ECO:0000256" key="2">
    <source>
        <dbReference type="ARBA" id="ARBA00022475"/>
    </source>
</evidence>
<evidence type="ECO:0000313" key="10">
    <source>
        <dbReference type="Proteomes" id="UP000322110"/>
    </source>
</evidence>
<evidence type="ECO:0000256" key="7">
    <source>
        <dbReference type="SAM" id="Phobius"/>
    </source>
</evidence>
<dbReference type="InterPro" id="IPR003399">
    <property type="entry name" value="Mce/MlaD"/>
</dbReference>
<dbReference type="Proteomes" id="UP000322110">
    <property type="component" value="Unassembled WGS sequence"/>
</dbReference>
<feature type="domain" description="Mce/MlaD" evidence="8">
    <location>
        <begin position="299"/>
        <end position="390"/>
    </location>
</feature>